<dbReference type="Proteomes" id="UP001187531">
    <property type="component" value="Unassembled WGS sequence"/>
</dbReference>
<dbReference type="EMBL" id="JAVRJZ010000015">
    <property type="protein sequence ID" value="KAK2712763.1"/>
    <property type="molecule type" value="Genomic_DNA"/>
</dbReference>
<keyword evidence="2" id="KW-1185">Reference proteome</keyword>
<organism evidence="1 2">
    <name type="scientific">Artemia franciscana</name>
    <name type="common">Brine shrimp</name>
    <name type="synonym">Artemia sanfranciscana</name>
    <dbReference type="NCBI Taxonomy" id="6661"/>
    <lineage>
        <taxon>Eukaryota</taxon>
        <taxon>Metazoa</taxon>
        <taxon>Ecdysozoa</taxon>
        <taxon>Arthropoda</taxon>
        <taxon>Crustacea</taxon>
        <taxon>Branchiopoda</taxon>
        <taxon>Anostraca</taxon>
        <taxon>Artemiidae</taxon>
        <taxon>Artemia</taxon>
    </lineage>
</organism>
<comment type="caution">
    <text evidence="1">The sequence shown here is derived from an EMBL/GenBank/DDBJ whole genome shotgun (WGS) entry which is preliminary data.</text>
</comment>
<name>A0AA88HK84_ARTSF</name>
<evidence type="ECO:0000313" key="2">
    <source>
        <dbReference type="Proteomes" id="UP001187531"/>
    </source>
</evidence>
<evidence type="ECO:0000313" key="1">
    <source>
        <dbReference type="EMBL" id="KAK2712763.1"/>
    </source>
</evidence>
<reference evidence="1" key="1">
    <citation type="submission" date="2023-07" db="EMBL/GenBank/DDBJ databases">
        <title>Chromosome-level genome assembly of Artemia franciscana.</title>
        <authorList>
            <person name="Jo E."/>
        </authorList>
    </citation>
    <scope>NUCLEOTIDE SEQUENCE</scope>
    <source>
        <tissue evidence="1">Whole body</tissue>
    </source>
</reference>
<accession>A0AA88HK84</accession>
<dbReference type="AlphaFoldDB" id="A0AA88HK84"/>
<gene>
    <name evidence="1" type="ORF">QYM36_011453</name>
</gene>
<protein>
    <submittedName>
        <fullName evidence="1">Uncharacterized protein</fullName>
    </submittedName>
</protein>
<proteinExistence type="predicted"/>
<sequence length="101" mass="12052">MDSLPKYSPSSRSGLDMYLFLLRSYLSIKSVDELIKELPLSEELLVEKEKLSSQVAVYWKNLAKYFHSKQKDEYLERIFPELTACADYVKRYYFTLSMYIR</sequence>